<dbReference type="InterPro" id="IPR007138">
    <property type="entry name" value="ABM_dom"/>
</dbReference>
<dbReference type="InterPro" id="IPR011008">
    <property type="entry name" value="Dimeric_a/b-barrel"/>
</dbReference>
<name>A0A1W0D214_9NEIS</name>
<protein>
    <submittedName>
        <fullName evidence="2">Antibiotic biosynthesis monooxygenase</fullName>
    </submittedName>
</protein>
<dbReference type="InterPro" id="IPR050744">
    <property type="entry name" value="AI-2_Isomerase_LsrG"/>
</dbReference>
<proteinExistence type="predicted"/>
<accession>A0A1W0D214</accession>
<evidence type="ECO:0000313" key="3">
    <source>
        <dbReference type="Proteomes" id="UP000192721"/>
    </source>
</evidence>
<dbReference type="EMBL" id="MUKV01000009">
    <property type="protein sequence ID" value="OQS41049.1"/>
    <property type="molecule type" value="Genomic_DNA"/>
</dbReference>
<evidence type="ECO:0000313" key="2">
    <source>
        <dbReference type="EMBL" id="OQS41049.1"/>
    </source>
</evidence>
<organism evidence="2 3">
    <name type="scientific">Chromobacterium haemolyticum</name>
    <dbReference type="NCBI Taxonomy" id="394935"/>
    <lineage>
        <taxon>Bacteria</taxon>
        <taxon>Pseudomonadati</taxon>
        <taxon>Pseudomonadota</taxon>
        <taxon>Betaproteobacteria</taxon>
        <taxon>Neisseriales</taxon>
        <taxon>Chromobacteriaceae</taxon>
        <taxon>Chromobacterium</taxon>
    </lineage>
</organism>
<dbReference type="PANTHER" id="PTHR33336">
    <property type="entry name" value="QUINOL MONOOXYGENASE YGIN-RELATED"/>
    <property type="match status" value="1"/>
</dbReference>
<dbReference type="RefSeq" id="WP_081555314.1">
    <property type="nucleotide sequence ID" value="NZ_MUKV01000009.1"/>
</dbReference>
<keyword evidence="2" id="KW-0560">Oxidoreductase</keyword>
<dbReference type="Gene3D" id="3.30.70.100">
    <property type="match status" value="1"/>
</dbReference>
<dbReference type="Pfam" id="PF03992">
    <property type="entry name" value="ABM"/>
    <property type="match status" value="1"/>
</dbReference>
<dbReference type="PANTHER" id="PTHR33336:SF15">
    <property type="entry name" value="ABM DOMAIN-CONTAINING PROTEIN"/>
    <property type="match status" value="1"/>
</dbReference>
<dbReference type="AlphaFoldDB" id="A0A1W0D214"/>
<evidence type="ECO:0000259" key="1">
    <source>
        <dbReference type="PROSITE" id="PS51725"/>
    </source>
</evidence>
<comment type="caution">
    <text evidence="2">The sequence shown here is derived from an EMBL/GenBank/DDBJ whole genome shotgun (WGS) entry which is preliminary data.</text>
</comment>
<gene>
    <name evidence="2" type="ORF">B0T45_09480</name>
</gene>
<dbReference type="PROSITE" id="PS51725">
    <property type="entry name" value="ABM"/>
    <property type="match status" value="1"/>
</dbReference>
<dbReference type="Proteomes" id="UP000192721">
    <property type="component" value="Unassembled WGS sequence"/>
</dbReference>
<dbReference type="GO" id="GO:0004497">
    <property type="term" value="F:monooxygenase activity"/>
    <property type="evidence" value="ECO:0007669"/>
    <property type="project" value="UniProtKB-KW"/>
</dbReference>
<keyword evidence="2" id="KW-0503">Monooxygenase</keyword>
<sequence>MITLNVFFNVKAESQQDFLTLLNTMVRESNKEAGCNYYQLWQQAGQPLRYALIELWDSKERLAEHQKTPHWIAFNDRVNDYLDGQYDEHHYSELAR</sequence>
<dbReference type="SUPFAM" id="SSF54909">
    <property type="entry name" value="Dimeric alpha+beta barrel"/>
    <property type="match status" value="1"/>
</dbReference>
<feature type="domain" description="ABM" evidence="1">
    <location>
        <begin position="2"/>
        <end position="91"/>
    </location>
</feature>
<reference evidence="2 3" key="1">
    <citation type="submission" date="2017-02" db="EMBL/GenBank/DDBJ databases">
        <title>Chromobacterium haemolyticum H5244.</title>
        <authorList>
            <person name="Gulvik C.A."/>
        </authorList>
    </citation>
    <scope>NUCLEOTIDE SEQUENCE [LARGE SCALE GENOMIC DNA]</scope>
    <source>
        <strain evidence="2 3">H5244</strain>
    </source>
</reference>